<protein>
    <submittedName>
        <fullName evidence="1">Ketoacyl-synt-domain-containing protein</fullName>
    </submittedName>
</protein>
<gene>
    <name evidence="1" type="ORF">BDR25DRAFT_382974</name>
</gene>
<keyword evidence="2" id="KW-1185">Reference proteome</keyword>
<accession>A0ACB6QBA2</accession>
<name>A0ACB6QBA2_9PLEO</name>
<dbReference type="Proteomes" id="UP000799755">
    <property type="component" value="Unassembled WGS sequence"/>
</dbReference>
<evidence type="ECO:0000313" key="1">
    <source>
        <dbReference type="EMBL" id="KAF2463868.1"/>
    </source>
</evidence>
<reference evidence="1" key="1">
    <citation type="journal article" date="2020" name="Stud. Mycol.">
        <title>101 Dothideomycetes genomes: a test case for predicting lifestyles and emergence of pathogens.</title>
        <authorList>
            <person name="Haridas S."/>
            <person name="Albert R."/>
            <person name="Binder M."/>
            <person name="Bloem J."/>
            <person name="Labutti K."/>
            <person name="Salamov A."/>
            <person name="Andreopoulos B."/>
            <person name="Baker S."/>
            <person name="Barry K."/>
            <person name="Bills G."/>
            <person name="Bluhm B."/>
            <person name="Cannon C."/>
            <person name="Castanera R."/>
            <person name="Culley D."/>
            <person name="Daum C."/>
            <person name="Ezra D."/>
            <person name="Gonzalez J."/>
            <person name="Henrissat B."/>
            <person name="Kuo A."/>
            <person name="Liang C."/>
            <person name="Lipzen A."/>
            <person name="Lutzoni F."/>
            <person name="Magnuson J."/>
            <person name="Mondo S."/>
            <person name="Nolan M."/>
            <person name="Ohm R."/>
            <person name="Pangilinan J."/>
            <person name="Park H.-J."/>
            <person name="Ramirez L."/>
            <person name="Alfaro M."/>
            <person name="Sun H."/>
            <person name="Tritt A."/>
            <person name="Yoshinaga Y."/>
            <person name="Zwiers L.-H."/>
            <person name="Turgeon B."/>
            <person name="Goodwin S."/>
            <person name="Spatafora J."/>
            <person name="Crous P."/>
            <person name="Grigoriev I."/>
        </authorList>
    </citation>
    <scope>NUCLEOTIDE SEQUENCE</scope>
    <source>
        <strain evidence="1">ATCC 200398</strain>
    </source>
</reference>
<organism evidence="1 2">
    <name type="scientific">Lindgomyces ingoldianus</name>
    <dbReference type="NCBI Taxonomy" id="673940"/>
    <lineage>
        <taxon>Eukaryota</taxon>
        <taxon>Fungi</taxon>
        <taxon>Dikarya</taxon>
        <taxon>Ascomycota</taxon>
        <taxon>Pezizomycotina</taxon>
        <taxon>Dothideomycetes</taxon>
        <taxon>Pleosporomycetidae</taxon>
        <taxon>Pleosporales</taxon>
        <taxon>Lindgomycetaceae</taxon>
        <taxon>Lindgomyces</taxon>
    </lineage>
</organism>
<proteinExistence type="predicted"/>
<dbReference type="EMBL" id="MU003544">
    <property type="protein sequence ID" value="KAF2463868.1"/>
    <property type="molecule type" value="Genomic_DNA"/>
</dbReference>
<comment type="caution">
    <text evidence="1">The sequence shown here is derived from an EMBL/GenBank/DDBJ whole genome shotgun (WGS) entry which is preliminary data.</text>
</comment>
<evidence type="ECO:0000313" key="2">
    <source>
        <dbReference type="Proteomes" id="UP000799755"/>
    </source>
</evidence>
<sequence>MEAIAIVGFSFRFPQDADDVNGFWDIILNGKSTMTEVPKNRWDINGYYSHDQSKLDSLPCRGGHFMRNDVAKFDAAFFSMNESEAKAMDPQLRGLLEVTFCALENAGIKLDGVRGSKTSVFVGNISSDYERLYGHDEEIQSPYKATGVSNAMLSNRLSWFYDLRGPSMTVDTACSSSLVALHLACQNIRVGESNMSLVCGSNLYFDPRASAIPLSNQGFLSQNSTSKSFDEAADGYSKGEGLAVIVLKRVSEALRDGDTIRAVIRGTGANQDGRTPSIAQHNPEAQADLIRRVYNDFDIDPGVTRYFEAHGTGTTVGDPIEADAIQRVFGCYRSRADPLYIGSTKANIGHLGATSGLAGMIKTVLVLEKGIIPPIALLENLNKKIDPSWSLEFPTAPLPWPGVGVRRASVNAFGYGGANAHIVIDDGRSFLLEHAPFKLIDTFDAPVSKHLLVWSTADASGFGRLACQLSRNVSGKCTEDQSEYLHDLAYTLSERRTLFPWRSFALAENCTDLQENIIHSLLKPMRSSTAPNIHFIFTGQGAQWAGMGMELLRYPIFESSMHAADVHFRALGSSWSLIDELRALNSSRINDPEIAQPACTALQVALVDLLADWNIHPHSVVGHSSGEVAAAYSAGSISKESAWTIAYFRGSIACRPQSTTSGCQGAMMTVALSVTELRPYLEEYTKRPKDCHGVSVGCINSPRNTTLTGSAVSIEALKKRLDENQVFTRKLNIPVAYHSIHMLQFVHQYRESLKGAISYDDARQHPISTLFSSVTGQPLSSEELLDPEYWVRNLLSPVVFEDAIRRLRNDANDRTGHGASSKAINCLIEVGPHPALQRCVLDIFHETPDLEYHRSLRRNTPAVSSLKELGGSLFMRGYPVDVKKINQENSRRHPRLLTDLPAYSFNHSQSYWLESRLSRNRRFRKLRRHELVGRPSDDWNSHEAKWRFTIRVREHEWVKHHVVSTAPGGKQQPSWAYRIYVLEQEDFRLISSGCILIELADPSDIVASSSAKDKTRQKYKTLYKRALAECTNPFSSNEFYETLKALGARFGPSFRNLQHIFFDNGGSQAIASMKLDHWRTTFPTVQIEEHVIHPTALDVLFQLPYAAMSKGSEHAVPLMIPTKVEHVWISHDLLSIPNEVGLSLYARTIRREIREVEFITELLNTRTWEPLISFKSFRLAAVNSPSSTPTSTNEIRRLCYRFDWKPDISLVGGEQIMEYCRAATEKLDNPVDPVDDEVCLYFLSQAIEQLESVGFQPGSLHLRKYVEWAKDFLNKPQAQDTSGLKRLKGLSEVDIDDFLHTYAAGSPSRGAYLRFGQNLPLILRGHIDALHLLFNEGLAAEIYNGPVFSYSIRRLTAYLDLLAHKDSSLDILEVGAGTGSGTKHILHTLSLHGEWESKTPRYNTYHFSDISPSFFEDARVQFETHADRMQFKLLDIERTPFDQGFSHAQYDVIVGVSVLHATKSIDETLHNLKSLLKPGGHLLLTEPTNIRSVVIPFVSGVLAGWWRSSVSHNALSPLYTRDEWNDALIRTGFTGLEVFLSDESNDTHHVFSFIASKACNIEKRASDLPPVIVVAGETSLQQRISAHVQSSLLEYGFMDCRITDFNSLSDLNLSGFACISLLEFERSFLTGMSEQSYTTLRRLFGTANHLIWVTGGGGEQASRPEADVISGLGKTTSIERPELKFCHLDVQEDLIIPPSVAELLLGSITQDARNCEIDVVENRGLLYIPRVVEAVDINAMYWAAFGRKNPALTFVTPGQLGSIHYIAHDTFDSSIECGEVIVEVKATEFAGVVSQASPDTLIQIGARVCGIVRGSFKSHVRIHERNLIEIPKAVNFVEAASIPVAFTTAQYGLVHLARLRRGESILIHAAAGAVGQAAIQIAQKHGADIYVTVSSDRKKKLLMDKYHLEDTHFFSSRNSSFPQHIMDATKGRGIDVVLNSLAGGGLTETWRCMAPLGRFIEIGKRDIDAFAHLPMAPFSKNVTFSSLDIATVYQHDVRLMGQLMEEIECMLSTTPPEISTPYPLRVFKRSEFEGAFRSLQTGMNSGKAVVDWAVEDNIRIIPKSVHKYKFDLDATYIISGGLGGIGRSIARWMAERGAKNLILLSRTGAGTSKACALLNELKERGVRVEAPPCDISDQSALSTVLAHCERIMPHIKGCIQASMVINNSKFDRMTLHDFNAALPSKISGTWNLHHLLPSGMDFFILLASLAGVHGASAQANYAAACSFQDAFARYRHSLGERCTSLDLGVVSSVGYIAERIDVAKKLTLSYTGHDQMDERDLDFVVEQAITNPTPKSSTGWDTQVLAAMTTPAMVKKSGLLEEHAWMQKPSFRHLYQIDKGHNSIYGTPWAKTNYEQLLQSSCDLKEAGDVIASALIQRLSRSLSVLEEDIDAHKPAHAFGVDSLVAVELKFWFQNEIKANLTILQILGGSSIQELGNLAAEKSEYCSKAWDNV</sequence>